<dbReference type="InterPro" id="IPR040111">
    <property type="entry name" value="ODAD4"/>
</dbReference>
<accession>A0AAD5T7B9</accession>
<evidence type="ECO:0000256" key="5">
    <source>
        <dbReference type="ARBA" id="ARBA00023212"/>
    </source>
</evidence>
<evidence type="ECO:0000256" key="4">
    <source>
        <dbReference type="ARBA" id="ARBA00022803"/>
    </source>
</evidence>
<dbReference type="SUPFAM" id="SSF48452">
    <property type="entry name" value="TPR-like"/>
    <property type="match status" value="1"/>
</dbReference>
<feature type="repeat" description="TPR" evidence="9">
    <location>
        <begin position="22"/>
        <end position="55"/>
    </location>
</feature>
<dbReference type="PROSITE" id="PS50005">
    <property type="entry name" value="TPR"/>
    <property type="match status" value="2"/>
</dbReference>
<proteinExistence type="predicted"/>
<dbReference type="Gene3D" id="1.25.40.10">
    <property type="entry name" value="Tetratricopeptide repeat domain"/>
    <property type="match status" value="2"/>
</dbReference>
<dbReference type="Proteomes" id="UP001211907">
    <property type="component" value="Unassembled WGS sequence"/>
</dbReference>
<evidence type="ECO:0000256" key="3">
    <source>
        <dbReference type="ARBA" id="ARBA00022737"/>
    </source>
</evidence>
<dbReference type="InterPro" id="IPR011990">
    <property type="entry name" value="TPR-like_helical_dom_sf"/>
</dbReference>
<gene>
    <name evidence="10" type="primary">TTC25_3</name>
    <name evidence="10" type="ORF">HK100_011312</name>
</gene>
<dbReference type="PANTHER" id="PTHR23040">
    <property type="match status" value="1"/>
</dbReference>
<comment type="caution">
    <text evidence="10">The sequence shown here is derived from an EMBL/GenBank/DDBJ whole genome shotgun (WGS) entry which is preliminary data.</text>
</comment>
<dbReference type="SMART" id="SM00028">
    <property type="entry name" value="TPR"/>
    <property type="match status" value="5"/>
</dbReference>
<dbReference type="PANTHER" id="PTHR23040:SF1">
    <property type="entry name" value="OUTER DYNEIN ARM-DOCKING COMPLEX SUBUNIT 4"/>
    <property type="match status" value="1"/>
</dbReference>
<dbReference type="EMBL" id="JADGJH010000687">
    <property type="protein sequence ID" value="KAJ3124217.1"/>
    <property type="molecule type" value="Genomic_DNA"/>
</dbReference>
<evidence type="ECO:0000256" key="8">
    <source>
        <dbReference type="ARBA" id="ARBA00034143"/>
    </source>
</evidence>
<feature type="repeat" description="TPR" evidence="9">
    <location>
        <begin position="400"/>
        <end position="433"/>
    </location>
</feature>
<protein>
    <recommendedName>
        <fullName evidence="7">Outer dynein arm-docking complex subunit 4</fullName>
    </recommendedName>
    <alternativeName>
        <fullName evidence="8">Tetratricopeptide repeat protein 25</fullName>
    </alternativeName>
</protein>
<comment type="subcellular location">
    <subcellularLocation>
        <location evidence="1">Cytoplasm</location>
        <location evidence="1">Cytoskeleton</location>
        <location evidence="1">Cilium axoneme</location>
    </subcellularLocation>
</comment>
<dbReference type="GO" id="GO:0005930">
    <property type="term" value="C:axoneme"/>
    <property type="evidence" value="ECO:0007669"/>
    <property type="project" value="UniProtKB-SubCell"/>
</dbReference>
<dbReference type="InterPro" id="IPR019734">
    <property type="entry name" value="TPR_rpt"/>
</dbReference>
<keyword evidence="5" id="KW-0206">Cytoskeleton</keyword>
<keyword evidence="11" id="KW-1185">Reference proteome</keyword>
<evidence type="ECO:0000313" key="11">
    <source>
        <dbReference type="Proteomes" id="UP001211907"/>
    </source>
</evidence>
<keyword evidence="4 9" id="KW-0802">TPR repeat</keyword>
<evidence type="ECO:0000256" key="7">
    <source>
        <dbReference type="ARBA" id="ARBA00034139"/>
    </source>
</evidence>
<evidence type="ECO:0000256" key="2">
    <source>
        <dbReference type="ARBA" id="ARBA00022490"/>
    </source>
</evidence>
<keyword evidence="6" id="KW-0966">Cell projection</keyword>
<keyword evidence="2" id="KW-0963">Cytoplasm</keyword>
<sequence>MPSHPDGDSESESSPHEPVSSFQSLFAEGDILAKQGGFYKAIEAYTKALELRPGEKNCLVARSKCNLQLGDSESALQDANDSLKQDPLFFKGVFYKAEALYAKGDFEMALVFFHRGNKMRPELDEFRLGIQKAREAIDNSIGNPKDYKFQAPAGIKITPQGLFMTVPTSGPGGIKATHQAAAKDRPISGKNMKQLLGELYTDREYLEHFLIDKDFEQNPNDDILSLVKDALGYLETRTEFWRQQKPIYARRKEHSKILIKEIAERNKAFIAEKVQDHKIKEALTADQITLKSSVLRPISAETPHKNRFTVENLKYVNASMNVVTRSVNKGDFQRALNAARSLLTRLEGMKNLPNVEKAISDATSIMGNIYLDLGSLPQAMLFFRRDLQHCRANDLEDSTSRALGNMGRIYVKLRKFDEAITVFEQKLVIESKNTVDSPTIEQAWLLHDVGRCHLEMNRDIQAKEMGEASLAAAVHCKNERWCLNASVLIGQVEVRNNHIEAAEKIYSKALLFAKALEDAQALEAISDALKQLNRNSESEPRQNRLTEHEHIQIKLPQAVKQNFPPQIPKPILSR</sequence>
<evidence type="ECO:0000256" key="9">
    <source>
        <dbReference type="PROSITE-ProRule" id="PRU00339"/>
    </source>
</evidence>
<evidence type="ECO:0000313" key="10">
    <source>
        <dbReference type="EMBL" id="KAJ3124217.1"/>
    </source>
</evidence>
<dbReference type="AlphaFoldDB" id="A0AAD5T7B9"/>
<organism evidence="10 11">
    <name type="scientific">Physocladia obscura</name>
    <dbReference type="NCBI Taxonomy" id="109957"/>
    <lineage>
        <taxon>Eukaryota</taxon>
        <taxon>Fungi</taxon>
        <taxon>Fungi incertae sedis</taxon>
        <taxon>Chytridiomycota</taxon>
        <taxon>Chytridiomycota incertae sedis</taxon>
        <taxon>Chytridiomycetes</taxon>
        <taxon>Chytridiales</taxon>
        <taxon>Chytriomycetaceae</taxon>
        <taxon>Physocladia</taxon>
    </lineage>
</organism>
<name>A0AAD5T7B9_9FUNG</name>
<dbReference type="Pfam" id="PF13432">
    <property type="entry name" value="TPR_16"/>
    <property type="match status" value="1"/>
</dbReference>
<dbReference type="Pfam" id="PF13176">
    <property type="entry name" value="TPR_7"/>
    <property type="match status" value="1"/>
</dbReference>
<keyword evidence="3" id="KW-0677">Repeat</keyword>
<evidence type="ECO:0000256" key="1">
    <source>
        <dbReference type="ARBA" id="ARBA00004430"/>
    </source>
</evidence>
<reference evidence="10" key="1">
    <citation type="submission" date="2020-05" db="EMBL/GenBank/DDBJ databases">
        <title>Phylogenomic resolution of chytrid fungi.</title>
        <authorList>
            <person name="Stajich J.E."/>
            <person name="Amses K."/>
            <person name="Simmons R."/>
            <person name="Seto K."/>
            <person name="Myers J."/>
            <person name="Bonds A."/>
            <person name="Quandt C.A."/>
            <person name="Barry K."/>
            <person name="Liu P."/>
            <person name="Grigoriev I."/>
            <person name="Longcore J.E."/>
            <person name="James T.Y."/>
        </authorList>
    </citation>
    <scope>NUCLEOTIDE SEQUENCE</scope>
    <source>
        <strain evidence="10">JEL0513</strain>
    </source>
</reference>
<evidence type="ECO:0000256" key="6">
    <source>
        <dbReference type="ARBA" id="ARBA00023273"/>
    </source>
</evidence>